<keyword evidence="3" id="KW-1185">Reference proteome</keyword>
<evidence type="ECO:0000313" key="3">
    <source>
        <dbReference type="Proteomes" id="UP000243084"/>
    </source>
</evidence>
<name>A0A1I5V6L1_9GAMM</name>
<sequence length="224" mass="24493">MAEWWLYGPRDLLLFAPRTYYRLFELYNLELWPLQLLALALGLAVLVLARRGGERAGRASAVILVLCWLWVAWGFHWQRYASINLAAGYFALAFVVQAALLLWSGVLRGRLAPPSPTRLQKRAGLVLLLFALLVFPAIGPLLGRSWTQAELFGMAPDPTALATLGVLLLVGGRPAWGLWPIPVAWCLLSGTTLWAMEAPDFALAPLLALLAVGLAVGGAARRSR</sequence>
<feature type="transmembrane region" description="Helical" evidence="1">
    <location>
        <begin position="124"/>
        <end position="143"/>
    </location>
</feature>
<keyword evidence="1" id="KW-0812">Transmembrane</keyword>
<feature type="transmembrane region" description="Helical" evidence="1">
    <location>
        <begin position="81"/>
        <end position="103"/>
    </location>
</feature>
<gene>
    <name evidence="2" type="ORF">SAMN05216229_11017</name>
</gene>
<dbReference type="RefSeq" id="WP_092432178.1">
    <property type="nucleotide sequence ID" value="NZ_FOXM01000010.1"/>
</dbReference>
<feature type="transmembrane region" description="Helical" evidence="1">
    <location>
        <begin position="56"/>
        <end position="75"/>
    </location>
</feature>
<feature type="transmembrane region" description="Helical" evidence="1">
    <location>
        <begin position="202"/>
        <end position="220"/>
    </location>
</feature>
<feature type="transmembrane region" description="Helical" evidence="1">
    <location>
        <begin position="31"/>
        <end position="49"/>
    </location>
</feature>
<dbReference type="EMBL" id="FOXM01000010">
    <property type="protein sequence ID" value="SFQ03090.1"/>
    <property type="molecule type" value="Genomic_DNA"/>
</dbReference>
<proteinExistence type="predicted"/>
<keyword evidence="1" id="KW-1133">Transmembrane helix</keyword>
<dbReference type="Proteomes" id="UP000243084">
    <property type="component" value="Unassembled WGS sequence"/>
</dbReference>
<evidence type="ECO:0000256" key="1">
    <source>
        <dbReference type="SAM" id="Phobius"/>
    </source>
</evidence>
<organism evidence="2 3">
    <name type="scientific">Geopseudomonas sagittaria</name>
    <dbReference type="NCBI Taxonomy" id="1135990"/>
    <lineage>
        <taxon>Bacteria</taxon>
        <taxon>Pseudomonadati</taxon>
        <taxon>Pseudomonadota</taxon>
        <taxon>Gammaproteobacteria</taxon>
        <taxon>Pseudomonadales</taxon>
        <taxon>Pseudomonadaceae</taxon>
        <taxon>Geopseudomonas</taxon>
    </lineage>
</organism>
<protein>
    <recommendedName>
        <fullName evidence="4">MFS transporter permease</fullName>
    </recommendedName>
</protein>
<dbReference type="Pfam" id="PF19540">
    <property type="entry name" value="DUF6064"/>
    <property type="match status" value="1"/>
</dbReference>
<reference evidence="3" key="1">
    <citation type="submission" date="2016-10" db="EMBL/GenBank/DDBJ databases">
        <authorList>
            <person name="Varghese N."/>
            <person name="Submissions S."/>
        </authorList>
    </citation>
    <scope>NUCLEOTIDE SEQUENCE [LARGE SCALE GENOMIC DNA]</scope>
    <source>
        <strain evidence="3">JCM 18195</strain>
    </source>
</reference>
<feature type="transmembrane region" description="Helical" evidence="1">
    <location>
        <begin position="149"/>
        <end position="170"/>
    </location>
</feature>
<feature type="transmembrane region" description="Helical" evidence="1">
    <location>
        <begin position="177"/>
        <end position="196"/>
    </location>
</feature>
<dbReference type="InterPro" id="IPR045708">
    <property type="entry name" value="DUF6064"/>
</dbReference>
<evidence type="ECO:0008006" key="4">
    <source>
        <dbReference type="Google" id="ProtNLM"/>
    </source>
</evidence>
<dbReference type="AlphaFoldDB" id="A0A1I5V6L1"/>
<accession>A0A1I5V6L1</accession>
<evidence type="ECO:0000313" key="2">
    <source>
        <dbReference type="EMBL" id="SFQ03090.1"/>
    </source>
</evidence>
<keyword evidence="1" id="KW-0472">Membrane</keyword>